<evidence type="ECO:0000313" key="4">
    <source>
        <dbReference type="Proteomes" id="UP000773614"/>
    </source>
</evidence>
<name>A0A964T7E5_9HYPH</name>
<feature type="compositionally biased region" description="Polar residues" evidence="1">
    <location>
        <begin position="35"/>
        <end position="45"/>
    </location>
</feature>
<proteinExistence type="predicted"/>
<keyword evidence="4" id="KW-1185">Reference proteome</keyword>
<feature type="signal peptide" evidence="2">
    <location>
        <begin position="1"/>
        <end position="21"/>
    </location>
</feature>
<evidence type="ECO:0008006" key="5">
    <source>
        <dbReference type="Google" id="ProtNLM"/>
    </source>
</evidence>
<reference evidence="3" key="1">
    <citation type="submission" date="2019-03" db="EMBL/GenBank/DDBJ databases">
        <title>Afifella sp. nov., isolated from activated sludge.</title>
        <authorList>
            <person name="Li Q."/>
            <person name="Liu Y."/>
        </authorList>
    </citation>
    <scope>NUCLEOTIDE SEQUENCE</scope>
    <source>
        <strain evidence="3">L72</strain>
    </source>
</reference>
<accession>A0A964T7E5</accession>
<evidence type="ECO:0000313" key="3">
    <source>
        <dbReference type="EMBL" id="MYZ49465.1"/>
    </source>
</evidence>
<protein>
    <recommendedName>
        <fullName evidence="5">Flagellar motor protein MotB</fullName>
    </recommendedName>
</protein>
<evidence type="ECO:0000256" key="1">
    <source>
        <dbReference type="SAM" id="MobiDB-lite"/>
    </source>
</evidence>
<evidence type="ECO:0000256" key="2">
    <source>
        <dbReference type="SAM" id="SignalP"/>
    </source>
</evidence>
<gene>
    <name evidence="3" type="ORF">E4O86_17280</name>
</gene>
<keyword evidence="2" id="KW-0732">Signal</keyword>
<sequence length="133" mass="13583">MRLLLLAGTVLPVLTAPAAQAFQPAGQRALVVAQADQTPDQQEGEANTRRKLVPGQVPPGAAQNGQKATGQPKAGEAQAPQQSERPQRPAGAGEKPSAPQQAKPAGTAPDREPAEGQAETPKPRQAAPATPPT</sequence>
<dbReference type="AlphaFoldDB" id="A0A964T7E5"/>
<dbReference type="Proteomes" id="UP000773614">
    <property type="component" value="Unassembled WGS sequence"/>
</dbReference>
<feature type="chain" id="PRO_5037631623" description="Flagellar motor protein MotB" evidence="2">
    <location>
        <begin position="22"/>
        <end position="133"/>
    </location>
</feature>
<comment type="caution">
    <text evidence="3">The sequence shown here is derived from an EMBL/GenBank/DDBJ whole genome shotgun (WGS) entry which is preliminary data.</text>
</comment>
<dbReference type="EMBL" id="SPKJ01000076">
    <property type="protein sequence ID" value="MYZ49465.1"/>
    <property type="molecule type" value="Genomic_DNA"/>
</dbReference>
<feature type="region of interest" description="Disordered" evidence="1">
    <location>
        <begin position="24"/>
        <end position="133"/>
    </location>
</feature>
<feature type="non-terminal residue" evidence="3">
    <location>
        <position position="133"/>
    </location>
</feature>
<organism evidence="3 4">
    <name type="scientific">Propylenella binzhouense</name>
    <dbReference type="NCBI Taxonomy" id="2555902"/>
    <lineage>
        <taxon>Bacteria</taxon>
        <taxon>Pseudomonadati</taxon>
        <taxon>Pseudomonadota</taxon>
        <taxon>Alphaproteobacteria</taxon>
        <taxon>Hyphomicrobiales</taxon>
        <taxon>Propylenellaceae</taxon>
        <taxon>Propylenella</taxon>
    </lineage>
</organism>